<feature type="region of interest" description="Disordered" evidence="3">
    <location>
        <begin position="324"/>
        <end position="368"/>
    </location>
</feature>
<dbReference type="CDD" id="cd00086">
    <property type="entry name" value="homeodomain"/>
    <property type="match status" value="1"/>
</dbReference>
<evidence type="ECO:0000256" key="1">
    <source>
        <dbReference type="ARBA" id="ARBA00004123"/>
    </source>
</evidence>
<dbReference type="AlphaFoldDB" id="A0AAN8WY82"/>
<evidence type="ECO:0000256" key="3">
    <source>
        <dbReference type="SAM" id="MobiDB-lite"/>
    </source>
</evidence>
<name>A0AAN8WY82_HALRR</name>
<keyword evidence="2 5" id="KW-0371">Homeobox</keyword>
<gene>
    <name evidence="5" type="primary">PROP1</name>
    <name evidence="5" type="ORF">SK128_023814</name>
</gene>
<keyword evidence="6" id="KW-1185">Reference proteome</keyword>
<keyword evidence="2" id="KW-0539">Nucleus</keyword>
<feature type="region of interest" description="Disordered" evidence="3">
    <location>
        <begin position="220"/>
        <end position="310"/>
    </location>
</feature>
<comment type="caution">
    <text evidence="5">The sequence shown here is derived from an EMBL/GenBank/DDBJ whole genome shotgun (WGS) entry which is preliminary data.</text>
</comment>
<dbReference type="PROSITE" id="PS50071">
    <property type="entry name" value="HOMEOBOX_2"/>
    <property type="match status" value="1"/>
</dbReference>
<feature type="compositionally biased region" description="Low complexity" evidence="3">
    <location>
        <begin position="248"/>
        <end position="261"/>
    </location>
</feature>
<feature type="region of interest" description="Disordered" evidence="3">
    <location>
        <begin position="404"/>
        <end position="431"/>
    </location>
</feature>
<dbReference type="InterPro" id="IPR001356">
    <property type="entry name" value="HD"/>
</dbReference>
<dbReference type="Proteomes" id="UP001381693">
    <property type="component" value="Unassembled WGS sequence"/>
</dbReference>
<dbReference type="Gene3D" id="1.10.10.60">
    <property type="entry name" value="Homeodomain-like"/>
    <property type="match status" value="1"/>
</dbReference>
<proteinExistence type="predicted"/>
<reference evidence="5 6" key="1">
    <citation type="submission" date="2023-11" db="EMBL/GenBank/DDBJ databases">
        <title>Halocaridina rubra genome assembly.</title>
        <authorList>
            <person name="Smith C."/>
        </authorList>
    </citation>
    <scope>NUCLEOTIDE SEQUENCE [LARGE SCALE GENOMIC DNA]</scope>
    <source>
        <strain evidence="5">EP-1</strain>
        <tissue evidence="5">Whole</tissue>
    </source>
</reference>
<dbReference type="EMBL" id="JAXCGZ010016288">
    <property type="protein sequence ID" value="KAK7069479.1"/>
    <property type="molecule type" value="Genomic_DNA"/>
</dbReference>
<comment type="subcellular location">
    <subcellularLocation>
        <location evidence="1 2">Nucleus</location>
    </subcellularLocation>
</comment>
<dbReference type="GO" id="GO:0003677">
    <property type="term" value="F:DNA binding"/>
    <property type="evidence" value="ECO:0007669"/>
    <property type="project" value="UniProtKB-UniRule"/>
</dbReference>
<evidence type="ECO:0000313" key="5">
    <source>
        <dbReference type="EMBL" id="KAK7069479.1"/>
    </source>
</evidence>
<evidence type="ECO:0000256" key="2">
    <source>
        <dbReference type="PROSITE-ProRule" id="PRU00108"/>
    </source>
</evidence>
<feature type="compositionally biased region" description="Low complexity" evidence="3">
    <location>
        <begin position="220"/>
        <end position="236"/>
    </location>
</feature>
<protein>
    <submittedName>
        <fullName evidence="5">Homeobox protein prophet of Pit-1</fullName>
    </submittedName>
</protein>
<dbReference type="GO" id="GO:0005634">
    <property type="term" value="C:nucleus"/>
    <property type="evidence" value="ECO:0007669"/>
    <property type="project" value="UniProtKB-SubCell"/>
</dbReference>
<feature type="domain" description="Homeobox" evidence="4">
    <location>
        <begin position="1"/>
        <end position="19"/>
    </location>
</feature>
<organism evidence="5 6">
    <name type="scientific">Halocaridina rubra</name>
    <name type="common">Hawaiian red shrimp</name>
    <dbReference type="NCBI Taxonomy" id="373956"/>
    <lineage>
        <taxon>Eukaryota</taxon>
        <taxon>Metazoa</taxon>
        <taxon>Ecdysozoa</taxon>
        <taxon>Arthropoda</taxon>
        <taxon>Crustacea</taxon>
        <taxon>Multicrustacea</taxon>
        <taxon>Malacostraca</taxon>
        <taxon>Eumalacostraca</taxon>
        <taxon>Eucarida</taxon>
        <taxon>Decapoda</taxon>
        <taxon>Pleocyemata</taxon>
        <taxon>Caridea</taxon>
        <taxon>Atyoidea</taxon>
        <taxon>Atyidae</taxon>
        <taxon>Halocaridina</taxon>
    </lineage>
</organism>
<sequence length="431" mass="45745">MINQLKVWFQNRRAKYRKQEKQLQKALAGTPSVLPTCNGAMMRNMYPTATRGYQPYPGPNAISTFNTMNRYPQVGVIQDVIQFVPWDVSTVQYDSSILQHGYETGLHDRYGNGGRLVQEGAGLALLLGATDSRRRGLVQEVSDGALHEYYAPPKLVGAHASVSNLDVHLRSLAAAGNAAAAHHHHSSSSAAAAAAAYPSYYSSYYHYYYGYSAGDAAAAGLQGSSSSTSTSSSSGANTEHGVRHTSNHHSTAATLSSTAPAYGHPPYSLDTEHTPSEYEGGSGSSSNGSTTNTLRRPGETGSEFATSPVPSQLHEYSSLMAAGGGGCNLSSQDSGSSTADGNKTSSSSLGYPSALLPPHSHPGLSYTPVSDSYGHLETGDFSHGSIADYDTAPRTMHDFPSHEHLHVQDTSGHDHDRVSDPETDQLLHEAP</sequence>
<evidence type="ECO:0000259" key="4">
    <source>
        <dbReference type="PROSITE" id="PS50071"/>
    </source>
</evidence>
<feature type="compositionally biased region" description="Low complexity" evidence="3">
    <location>
        <begin position="284"/>
        <end position="293"/>
    </location>
</feature>
<dbReference type="SUPFAM" id="SSF46689">
    <property type="entry name" value="Homeodomain-like"/>
    <property type="match status" value="1"/>
</dbReference>
<dbReference type="InterPro" id="IPR009057">
    <property type="entry name" value="Homeodomain-like_sf"/>
</dbReference>
<feature type="DNA-binding region" description="Homeobox" evidence="2">
    <location>
        <begin position="3"/>
        <end position="20"/>
    </location>
</feature>
<keyword evidence="2 5" id="KW-0238">DNA-binding</keyword>
<accession>A0AAN8WY82</accession>
<evidence type="ECO:0000313" key="6">
    <source>
        <dbReference type="Proteomes" id="UP001381693"/>
    </source>
</evidence>
<feature type="compositionally biased region" description="Polar residues" evidence="3">
    <location>
        <begin position="328"/>
        <end position="350"/>
    </location>
</feature>